<feature type="region of interest" description="Disordered" evidence="1">
    <location>
        <begin position="52"/>
        <end position="113"/>
    </location>
</feature>
<accession>A0A8C9NXR7</accession>
<dbReference type="Ensembl" id="ENSSCAT00000026288.1">
    <property type="protein sequence ID" value="ENSSCAP00000023615.1"/>
    <property type="gene ID" value="ENSSCAG00000016904.1"/>
</dbReference>
<evidence type="ECO:0000256" key="1">
    <source>
        <dbReference type="SAM" id="MobiDB-lite"/>
    </source>
</evidence>
<reference evidence="2" key="2">
    <citation type="submission" date="2025-09" db="UniProtKB">
        <authorList>
            <consortium name="Ensembl"/>
        </authorList>
    </citation>
    <scope>IDENTIFICATION</scope>
</reference>
<reference evidence="2" key="1">
    <citation type="submission" date="2025-08" db="UniProtKB">
        <authorList>
            <consortium name="Ensembl"/>
        </authorList>
    </citation>
    <scope>IDENTIFICATION</scope>
</reference>
<sequence>LSPGTEGKAISVLPPPPGDVPASSHTKLFLVSSLARSQSCCRGGHASLSHLFRPGAPMYKPTPTHQKLGRSQLTQQSLRKELSSGTHGQVLHPSSLQPQQTHPRYVSSSLSAF</sequence>
<feature type="region of interest" description="Disordered" evidence="1">
    <location>
        <begin position="1"/>
        <end position="24"/>
    </location>
</feature>
<protein>
    <submittedName>
        <fullName evidence="2">Uncharacterized protein</fullName>
    </submittedName>
</protein>
<dbReference type="AlphaFoldDB" id="A0A8C9NXR7"/>
<evidence type="ECO:0000313" key="3">
    <source>
        <dbReference type="Proteomes" id="UP000694409"/>
    </source>
</evidence>
<dbReference type="Proteomes" id="UP000694409">
    <property type="component" value="Unassembled WGS sequence"/>
</dbReference>
<feature type="compositionally biased region" description="Polar residues" evidence="1">
    <location>
        <begin position="63"/>
        <end position="113"/>
    </location>
</feature>
<keyword evidence="3" id="KW-1185">Reference proteome</keyword>
<evidence type="ECO:0000313" key="2">
    <source>
        <dbReference type="Ensembl" id="ENSSCAP00000023615.1"/>
    </source>
</evidence>
<proteinExistence type="predicted"/>
<organism evidence="2 3">
    <name type="scientific">Serinus canaria</name>
    <name type="common">Island canary</name>
    <name type="synonym">Fringilla canaria</name>
    <dbReference type="NCBI Taxonomy" id="9135"/>
    <lineage>
        <taxon>Eukaryota</taxon>
        <taxon>Metazoa</taxon>
        <taxon>Chordata</taxon>
        <taxon>Craniata</taxon>
        <taxon>Vertebrata</taxon>
        <taxon>Euteleostomi</taxon>
        <taxon>Archelosauria</taxon>
        <taxon>Archosauria</taxon>
        <taxon>Dinosauria</taxon>
        <taxon>Saurischia</taxon>
        <taxon>Theropoda</taxon>
        <taxon>Coelurosauria</taxon>
        <taxon>Aves</taxon>
        <taxon>Neognathae</taxon>
        <taxon>Neoaves</taxon>
        <taxon>Telluraves</taxon>
        <taxon>Australaves</taxon>
        <taxon>Passeriformes</taxon>
        <taxon>Passeroidea</taxon>
        <taxon>Fringillidae</taxon>
        <taxon>Carduelinae</taxon>
        <taxon>Serinus</taxon>
    </lineage>
</organism>
<name>A0A8C9NXR7_SERCA</name>